<evidence type="ECO:0000313" key="3">
    <source>
        <dbReference type="Proteomes" id="UP000308037"/>
    </source>
</evidence>
<dbReference type="RefSeq" id="WP_137276495.1">
    <property type="nucleotide sequence ID" value="NZ_QKNX01000003.1"/>
</dbReference>
<dbReference type="OrthoDB" id="242857at2157"/>
<proteinExistence type="predicted"/>
<reference evidence="2 3" key="1">
    <citation type="submission" date="2019-04" db="EMBL/GenBank/DDBJ databases">
        <title>Natronomonas sp. F20-122 a newhaloarchaeon isolated from a saline saltern of Isla Bacuta, Huelva, Spain.</title>
        <authorList>
            <person name="Duran-Viseras A."/>
            <person name="Sanchez-Porro C."/>
            <person name="Ventosa A."/>
        </authorList>
    </citation>
    <scope>NUCLEOTIDE SEQUENCE [LARGE SCALE GENOMIC DNA]</scope>
    <source>
        <strain evidence="2 3">F20-122</strain>
    </source>
</reference>
<evidence type="ECO:0000313" key="2">
    <source>
        <dbReference type="EMBL" id="TKR25495.1"/>
    </source>
</evidence>
<evidence type="ECO:0000256" key="1">
    <source>
        <dbReference type="SAM" id="MobiDB-lite"/>
    </source>
</evidence>
<feature type="region of interest" description="Disordered" evidence="1">
    <location>
        <begin position="21"/>
        <end position="59"/>
    </location>
</feature>
<dbReference type="PROSITE" id="PS51257">
    <property type="entry name" value="PROKAR_LIPOPROTEIN"/>
    <property type="match status" value="1"/>
</dbReference>
<name>A0A4U5JAD1_9EURY</name>
<dbReference type="AlphaFoldDB" id="A0A4U5JAD1"/>
<organism evidence="2 3">
    <name type="scientific">Natronomonas salsuginis</name>
    <dbReference type="NCBI Taxonomy" id="2217661"/>
    <lineage>
        <taxon>Archaea</taxon>
        <taxon>Methanobacteriati</taxon>
        <taxon>Methanobacteriota</taxon>
        <taxon>Stenosarchaea group</taxon>
        <taxon>Halobacteria</taxon>
        <taxon>Halobacteriales</taxon>
        <taxon>Natronomonadaceae</taxon>
        <taxon>Natronomonas</taxon>
    </lineage>
</organism>
<dbReference type="EMBL" id="QKNX01000003">
    <property type="protein sequence ID" value="TKR25495.1"/>
    <property type="molecule type" value="Genomic_DNA"/>
</dbReference>
<sequence>MVTRRTLVLGATSALAASAGCVGLGDEGAPTDPPGDREGGTGGTDPEDQPTPTDSSPASYHFRAAPVEVDDLEPVLSTDEPAVAELDALVAVVVEVTESFEVVYRSISAADAAAFEALTEDVQRYYAGNPPGYYIGHEGRRVSVTLGGG</sequence>
<dbReference type="Proteomes" id="UP000308037">
    <property type="component" value="Unassembled WGS sequence"/>
</dbReference>
<accession>A0A4U5JAD1</accession>
<gene>
    <name evidence="2" type="ORF">DM868_08710</name>
</gene>
<keyword evidence="3" id="KW-1185">Reference proteome</keyword>
<comment type="caution">
    <text evidence="2">The sequence shown here is derived from an EMBL/GenBank/DDBJ whole genome shotgun (WGS) entry which is preliminary data.</text>
</comment>
<protein>
    <submittedName>
        <fullName evidence="2">Uncharacterized protein</fullName>
    </submittedName>
</protein>